<dbReference type="Proteomes" id="UP000822476">
    <property type="component" value="Unassembled WGS sequence"/>
</dbReference>
<dbReference type="OrthoDB" id="3863715at2759"/>
<sequence length="220" mass="24110">MPGTSGPKKSEDTERPSFFGKLFNSIIALLSSVIEGGHEETQWTPTPPAPKFCFGDNFRRWAFHARDYDSFFTQSETARVLVTLLDGHRLPRQVSPQKDSGVRPVATNGTDIRSVGWLNVPVTLGEEEREHSMLIVENLSGDATLGTDVLTTLQGKVNISHGTLHCSAGSIPFCNSDRQSMGVMAIAVKQLLPSEPCSLLATLMSELEATITEFQDVFAW</sequence>
<dbReference type="InterPro" id="IPR021109">
    <property type="entry name" value="Peptidase_aspartic_dom_sf"/>
</dbReference>
<dbReference type="EMBL" id="JTDE01004012">
    <property type="protein sequence ID" value="KAF7255398.1"/>
    <property type="molecule type" value="Genomic_DNA"/>
</dbReference>
<keyword evidence="2" id="KW-1185">Reference proteome</keyword>
<evidence type="ECO:0000313" key="1">
    <source>
        <dbReference type="EMBL" id="KAF7255398.1"/>
    </source>
</evidence>
<organism evidence="1 2">
    <name type="scientific">Paragonimus skrjabini miyazakii</name>
    <dbReference type="NCBI Taxonomy" id="59628"/>
    <lineage>
        <taxon>Eukaryota</taxon>
        <taxon>Metazoa</taxon>
        <taxon>Spiralia</taxon>
        <taxon>Lophotrochozoa</taxon>
        <taxon>Platyhelminthes</taxon>
        <taxon>Trematoda</taxon>
        <taxon>Digenea</taxon>
        <taxon>Plagiorchiida</taxon>
        <taxon>Troglotremata</taxon>
        <taxon>Troglotrematidae</taxon>
        <taxon>Paragonimus</taxon>
    </lineage>
</organism>
<name>A0A8S9YU39_9TREM</name>
<evidence type="ECO:0000313" key="2">
    <source>
        <dbReference type="Proteomes" id="UP000822476"/>
    </source>
</evidence>
<comment type="caution">
    <text evidence="1">The sequence shown here is derived from an EMBL/GenBank/DDBJ whole genome shotgun (WGS) entry which is preliminary data.</text>
</comment>
<dbReference type="Gene3D" id="2.40.70.10">
    <property type="entry name" value="Acid Proteases"/>
    <property type="match status" value="1"/>
</dbReference>
<accession>A0A8S9YU39</accession>
<dbReference type="AlphaFoldDB" id="A0A8S9YU39"/>
<protein>
    <submittedName>
        <fullName evidence="1">Uncharacterized protein</fullName>
    </submittedName>
</protein>
<proteinExistence type="predicted"/>
<reference evidence="1" key="1">
    <citation type="submission" date="2019-07" db="EMBL/GenBank/DDBJ databases">
        <title>Annotation for the trematode Paragonimus miyazaki's.</title>
        <authorList>
            <person name="Choi Y.-J."/>
        </authorList>
    </citation>
    <scope>NUCLEOTIDE SEQUENCE</scope>
    <source>
        <strain evidence="1">Japan</strain>
    </source>
</reference>
<gene>
    <name evidence="1" type="ORF">EG68_07333</name>
</gene>